<evidence type="ECO:0000259" key="1">
    <source>
        <dbReference type="Pfam" id="PF04248"/>
    </source>
</evidence>
<accession>A0AAJ0BVH8</accession>
<dbReference type="GeneID" id="85309367"/>
<gene>
    <name evidence="2" type="ORF">QBC33DRAFT_517271</name>
</gene>
<organism evidence="2 3">
    <name type="scientific">Phialemonium atrogriseum</name>
    <dbReference type="NCBI Taxonomy" id="1093897"/>
    <lineage>
        <taxon>Eukaryota</taxon>
        <taxon>Fungi</taxon>
        <taxon>Dikarya</taxon>
        <taxon>Ascomycota</taxon>
        <taxon>Pezizomycotina</taxon>
        <taxon>Sordariomycetes</taxon>
        <taxon>Sordariomycetidae</taxon>
        <taxon>Cephalothecales</taxon>
        <taxon>Cephalothecaceae</taxon>
        <taxon>Phialemonium</taxon>
    </lineage>
</organism>
<dbReference type="EMBL" id="MU839017">
    <property type="protein sequence ID" value="KAK1765070.1"/>
    <property type="molecule type" value="Genomic_DNA"/>
</dbReference>
<dbReference type="AlphaFoldDB" id="A0AAJ0BVH8"/>
<evidence type="ECO:0000313" key="3">
    <source>
        <dbReference type="Proteomes" id="UP001244011"/>
    </source>
</evidence>
<reference evidence="2" key="1">
    <citation type="submission" date="2023-06" db="EMBL/GenBank/DDBJ databases">
        <title>Genome-scale phylogeny and comparative genomics of the fungal order Sordariales.</title>
        <authorList>
            <consortium name="Lawrence Berkeley National Laboratory"/>
            <person name="Hensen N."/>
            <person name="Bonometti L."/>
            <person name="Westerberg I."/>
            <person name="Brannstrom I.O."/>
            <person name="Guillou S."/>
            <person name="Cros-Aarteil S."/>
            <person name="Calhoun S."/>
            <person name="Haridas S."/>
            <person name="Kuo A."/>
            <person name="Mondo S."/>
            <person name="Pangilinan J."/>
            <person name="Riley R."/>
            <person name="Labutti K."/>
            <person name="Andreopoulos B."/>
            <person name="Lipzen A."/>
            <person name="Chen C."/>
            <person name="Yanf M."/>
            <person name="Daum C."/>
            <person name="Ng V."/>
            <person name="Clum A."/>
            <person name="Steindorff A."/>
            <person name="Ohm R."/>
            <person name="Martin F."/>
            <person name="Silar P."/>
            <person name="Natvig D."/>
            <person name="Lalanne C."/>
            <person name="Gautier V."/>
            <person name="Ament-Velasquez S.L."/>
            <person name="Kruys A."/>
            <person name="Hutchinson M.I."/>
            <person name="Powell A.J."/>
            <person name="Barry K."/>
            <person name="Miller A.N."/>
            <person name="Grigoriev I.V."/>
            <person name="Debuchy R."/>
            <person name="Gladieux P."/>
            <person name="Thoren M.H."/>
            <person name="Johannesson H."/>
        </authorList>
    </citation>
    <scope>NUCLEOTIDE SEQUENCE</scope>
    <source>
        <strain evidence="2">8032-3</strain>
    </source>
</reference>
<dbReference type="Pfam" id="PF04248">
    <property type="entry name" value="NTP_transf_9"/>
    <property type="match status" value="1"/>
</dbReference>
<comment type="caution">
    <text evidence="2">The sequence shown here is derived from an EMBL/GenBank/DDBJ whole genome shotgun (WGS) entry which is preliminary data.</text>
</comment>
<sequence length="161" mass="18507">MASKPRLNVQSFPRPPLLERTPRRIQIKWHGEVIADTHEAYWVLETHHPPTYYLPPTSVRLPLSTTQRTSVCEWKGVATYYSMMSPINASETIQNRIWSYNEPTKAFEPIKGYLAFYAGPWDCFVDGEQVLPQPGDFYGGWLTSDIEGIVKGQWGNMDPFI</sequence>
<feature type="domain" description="DUF427" evidence="1">
    <location>
        <begin position="25"/>
        <end position="118"/>
    </location>
</feature>
<dbReference type="RefSeq" id="XP_060281283.1">
    <property type="nucleotide sequence ID" value="XM_060426180.1"/>
</dbReference>
<evidence type="ECO:0000313" key="2">
    <source>
        <dbReference type="EMBL" id="KAK1765070.1"/>
    </source>
</evidence>
<name>A0AAJ0BVH8_9PEZI</name>
<proteinExistence type="predicted"/>
<dbReference type="Gene3D" id="2.170.150.40">
    <property type="entry name" value="Domain of unknown function (DUF427)"/>
    <property type="match status" value="1"/>
</dbReference>
<dbReference type="PANTHER" id="PTHR43058:SF1">
    <property type="entry name" value="DUF427 DOMAIN-CONTAINING PROTEIN"/>
    <property type="match status" value="1"/>
</dbReference>
<protein>
    <submittedName>
        <fullName evidence="2">DUF427-domain-containing protein</fullName>
    </submittedName>
</protein>
<dbReference type="PANTHER" id="PTHR43058">
    <property type="entry name" value="SLR0655 PROTEIN"/>
    <property type="match status" value="1"/>
</dbReference>
<dbReference type="Proteomes" id="UP001244011">
    <property type="component" value="Unassembled WGS sequence"/>
</dbReference>
<dbReference type="InterPro" id="IPR007361">
    <property type="entry name" value="DUF427"/>
</dbReference>
<dbReference type="InterPro" id="IPR038694">
    <property type="entry name" value="DUF427_sf"/>
</dbReference>
<keyword evidence="3" id="KW-1185">Reference proteome</keyword>